<dbReference type="Proteomes" id="UP000030960">
    <property type="component" value="Unassembled WGS sequence"/>
</dbReference>
<keyword evidence="2" id="KW-1185">Reference proteome</keyword>
<organism evidence="1 2">
    <name type="scientific">Mameliella alba</name>
    <dbReference type="NCBI Taxonomy" id="561184"/>
    <lineage>
        <taxon>Bacteria</taxon>
        <taxon>Pseudomonadati</taxon>
        <taxon>Pseudomonadota</taxon>
        <taxon>Alphaproteobacteria</taxon>
        <taxon>Rhodobacterales</taxon>
        <taxon>Roseobacteraceae</taxon>
        <taxon>Mameliella</taxon>
    </lineage>
</organism>
<reference evidence="1 2" key="1">
    <citation type="submission" date="2014-10" db="EMBL/GenBank/DDBJ databases">
        <title>Genome sequence of Ponticoccus sp. strain UMTAT08 isolated from clonal culture of toxic dinoflagellate Alexandrium tamiyavanichii.</title>
        <authorList>
            <person name="Gan H.Y."/>
            <person name="Muhd D.-D."/>
            <person name="Mohd Noor M.E."/>
            <person name="Yeong Y.S."/>
            <person name="Usup G."/>
        </authorList>
    </citation>
    <scope>NUCLEOTIDE SEQUENCE [LARGE SCALE GENOMIC DNA]</scope>
    <source>
        <strain evidence="1 2">UMTAT08</strain>
    </source>
</reference>
<gene>
    <name evidence="1" type="ORF">OA50_05142</name>
</gene>
<proteinExistence type="predicted"/>
<comment type="caution">
    <text evidence="1">The sequence shown here is derived from an EMBL/GenBank/DDBJ whole genome shotgun (WGS) entry which is preliminary data.</text>
</comment>
<dbReference type="EMBL" id="JSUQ01000028">
    <property type="protein sequence ID" value="KHQ50294.1"/>
    <property type="molecule type" value="Genomic_DNA"/>
</dbReference>
<name>A0A0B3SI82_9RHOB</name>
<evidence type="ECO:0000313" key="2">
    <source>
        <dbReference type="Proteomes" id="UP000030960"/>
    </source>
</evidence>
<accession>A0A0B3SI82</accession>
<protein>
    <submittedName>
        <fullName evidence="1">Uncharacterized protein</fullName>
    </submittedName>
</protein>
<sequence length="80" mass="8272">MGATDSRTGKIGRMAQMIENTAQFCTAPLIENQLPALGPVRIARALVEGATTPRGGPSGLGCLPVPPTPYTIPASRRVGN</sequence>
<dbReference type="STRING" id="561184.SAMN05216376_111138"/>
<evidence type="ECO:0000313" key="1">
    <source>
        <dbReference type="EMBL" id="KHQ50294.1"/>
    </source>
</evidence>
<dbReference type="AlphaFoldDB" id="A0A0B3SI82"/>